<dbReference type="InterPro" id="IPR002902">
    <property type="entry name" value="GNK2"/>
</dbReference>
<dbReference type="CDD" id="cd23509">
    <property type="entry name" value="Gnk2-like"/>
    <property type="match status" value="2"/>
</dbReference>
<feature type="domain" description="Protein kinase" evidence="12">
    <location>
        <begin position="352"/>
        <end position="636"/>
    </location>
</feature>
<evidence type="ECO:0000256" key="10">
    <source>
        <dbReference type="SAM" id="MobiDB-lite"/>
    </source>
</evidence>
<feature type="domain" description="Gnk2-homologous" evidence="13">
    <location>
        <begin position="178"/>
        <end position="286"/>
    </location>
</feature>
<dbReference type="PROSITE" id="PS50011">
    <property type="entry name" value="PROTEIN_KINASE_DOM"/>
    <property type="match status" value="1"/>
</dbReference>
<dbReference type="FunFam" id="3.30.200.20:FF:000177">
    <property type="entry name" value="Cysteine-rich receptor-like protein kinase 2"/>
    <property type="match status" value="1"/>
</dbReference>
<dbReference type="PROSITE" id="PS00107">
    <property type="entry name" value="PROTEIN_KINASE_ATP"/>
    <property type="match status" value="1"/>
</dbReference>
<evidence type="ECO:0000256" key="9">
    <source>
        <dbReference type="PROSITE-ProRule" id="PRU10141"/>
    </source>
</evidence>
<dbReference type="InterPro" id="IPR038408">
    <property type="entry name" value="GNK2_sf"/>
</dbReference>
<dbReference type="FunFam" id="3.30.430.20:FF:000014">
    <property type="entry name" value="Cysteine-rich receptor-like protein kinase 2"/>
    <property type="match status" value="1"/>
</dbReference>
<keyword evidence="2" id="KW-0808">Transferase</keyword>
<evidence type="ECO:0000256" key="3">
    <source>
        <dbReference type="ARBA" id="ARBA00022729"/>
    </source>
</evidence>
<dbReference type="Gene3D" id="3.30.430.20">
    <property type="entry name" value="Gnk2 domain, C-X8-C-X2-C motif"/>
    <property type="match status" value="2"/>
</dbReference>
<dbReference type="InterPro" id="IPR011009">
    <property type="entry name" value="Kinase-like_dom_sf"/>
</dbReference>
<feature type="compositionally biased region" description="Low complexity" evidence="10">
    <location>
        <begin position="647"/>
        <end position="663"/>
    </location>
</feature>
<keyword evidence="1" id="KW-0723">Serine/threonine-protein kinase</keyword>
<protein>
    <submittedName>
        <fullName evidence="14">Cysteine-rich RECEPTOR-like protein kinase 2</fullName>
    </submittedName>
</protein>
<keyword evidence="6 14" id="KW-0418">Kinase</keyword>
<reference evidence="14" key="1">
    <citation type="journal article" date="2019" name="Science">
        <title>Mutation of a bHLH transcription factor allowed almond domestication.</title>
        <authorList>
            <person name="Sanchez-Perez R."/>
            <person name="Pavan S."/>
            <person name="Mazzeo R."/>
            <person name="Moldovan C."/>
            <person name="Aiese Cigliano R."/>
            <person name="Del Cueto J."/>
            <person name="Ricciardi F."/>
            <person name="Lotti C."/>
            <person name="Ricciardi L."/>
            <person name="Dicenta F."/>
            <person name="Lopez-Marques R.L."/>
            <person name="Lindberg Moller B."/>
        </authorList>
    </citation>
    <scope>NUCLEOTIDE SEQUENCE</scope>
</reference>
<keyword evidence="8 14" id="KW-0675">Receptor</keyword>
<dbReference type="Gene3D" id="1.10.510.10">
    <property type="entry name" value="Transferase(Phosphotransferase) domain 1"/>
    <property type="match status" value="1"/>
</dbReference>
<evidence type="ECO:0000256" key="5">
    <source>
        <dbReference type="ARBA" id="ARBA00022741"/>
    </source>
</evidence>
<dbReference type="EMBL" id="AP019297">
    <property type="protein sequence ID" value="BBG92702.1"/>
    <property type="molecule type" value="Genomic_DNA"/>
</dbReference>
<evidence type="ECO:0000256" key="2">
    <source>
        <dbReference type="ARBA" id="ARBA00022679"/>
    </source>
</evidence>
<feature type="domain" description="Gnk2-homologous" evidence="13">
    <location>
        <begin position="69"/>
        <end position="172"/>
    </location>
</feature>
<evidence type="ECO:0000259" key="12">
    <source>
        <dbReference type="PROSITE" id="PS50011"/>
    </source>
</evidence>
<keyword evidence="11" id="KW-1133">Transmembrane helix</keyword>
<dbReference type="AlphaFoldDB" id="A0A4Y1QLE1"/>
<organism evidence="14">
    <name type="scientific">Prunus dulcis</name>
    <name type="common">Almond</name>
    <name type="synonym">Amygdalus dulcis</name>
    <dbReference type="NCBI Taxonomy" id="3755"/>
    <lineage>
        <taxon>Eukaryota</taxon>
        <taxon>Viridiplantae</taxon>
        <taxon>Streptophyta</taxon>
        <taxon>Embryophyta</taxon>
        <taxon>Tracheophyta</taxon>
        <taxon>Spermatophyta</taxon>
        <taxon>Magnoliopsida</taxon>
        <taxon>eudicotyledons</taxon>
        <taxon>Gunneridae</taxon>
        <taxon>Pentapetalae</taxon>
        <taxon>rosids</taxon>
        <taxon>fabids</taxon>
        <taxon>Rosales</taxon>
        <taxon>Rosaceae</taxon>
        <taxon>Amygdaloideae</taxon>
        <taxon>Amygdaleae</taxon>
        <taxon>Prunus</taxon>
    </lineage>
</organism>
<dbReference type="InterPro" id="IPR052059">
    <property type="entry name" value="CR_Ser/Thr_kinase"/>
</dbReference>
<keyword evidence="11" id="KW-0472">Membrane</keyword>
<evidence type="ECO:0000256" key="8">
    <source>
        <dbReference type="ARBA" id="ARBA00023170"/>
    </source>
</evidence>
<dbReference type="SUPFAM" id="SSF56112">
    <property type="entry name" value="Protein kinase-like (PK-like)"/>
    <property type="match status" value="1"/>
</dbReference>
<evidence type="ECO:0000313" key="14">
    <source>
        <dbReference type="EMBL" id="BBG92702.1"/>
    </source>
</evidence>
<evidence type="ECO:0000256" key="6">
    <source>
        <dbReference type="ARBA" id="ARBA00022777"/>
    </source>
</evidence>
<feature type="transmembrane region" description="Helical" evidence="11">
    <location>
        <begin position="309"/>
        <end position="332"/>
    </location>
</feature>
<dbReference type="PANTHER" id="PTHR47973">
    <property type="entry name" value="CYSTEINE-RICH RECEPTOR-LIKE PROTEIN KINASE 3"/>
    <property type="match status" value="1"/>
</dbReference>
<dbReference type="InterPro" id="IPR000719">
    <property type="entry name" value="Prot_kinase_dom"/>
</dbReference>
<accession>A0A4Y1QLE1</accession>
<evidence type="ECO:0000259" key="13">
    <source>
        <dbReference type="PROSITE" id="PS51473"/>
    </source>
</evidence>
<dbReference type="InterPro" id="IPR017441">
    <property type="entry name" value="Protein_kinase_ATP_BS"/>
</dbReference>
<proteinExistence type="predicted"/>
<evidence type="ECO:0000256" key="4">
    <source>
        <dbReference type="ARBA" id="ARBA00022737"/>
    </source>
</evidence>
<dbReference type="Pfam" id="PF01657">
    <property type="entry name" value="Stress-antifung"/>
    <property type="match status" value="2"/>
</dbReference>
<dbReference type="PROSITE" id="PS51473">
    <property type="entry name" value="GNK2"/>
    <property type="match status" value="2"/>
</dbReference>
<sequence>MGFESEVYFVTRKQEERVVETTTLSLMVGQATQALKMKQEYLGMVFPITITSIWWWSCLIRGVDASPQINLLNKGCSQYNATTLPDFYTNLNATFSDLKTQLNKNSTHFATAQQARGSDPVYAMVQCRNYLSAADCAACFSAAASQIRNCSAANGARVIYDGCFLRYESAGFFDQTTLPGNVGLCSNKTASQATAFSAAAGKLLVDLQLATPKINGFFAATKNEVVTSGSGNETVYGVAQCAETISKTGCQDCLNVAYANLQGCLPDTDGRAVDAGCFLRYSSTSFFPFNQTTNIASFLKTGGNSRKKAIIIGVVVGGVGLLILIVGVFLYFKLSRKPEAARRDLKSATKNFSEENKLGEGGFGDVYKGTLNNGKIVAVKKLAILQSDRAKANFVNEVKLISNVHHRNLIRLLGCCSKGPELLLIYEYMANNSLDRFIFGNFRSVSFLLLPWEIGPKRGSLNWKQLNDIILGTARGLAYLHEEFHFPAKIADFGLARLLPDDQTHLSTRFAGTLGYTAPEYAIHGQLSEKVDTYSYGVVVLEIISGQKSSEIKSDAMGEFLLEKAWKLYENGKHVELVDPNLDPNEYKPEDVKKIIEIALMCTQPSAAQRPTMSEVIVLLKSTSSLENRALTRPVFVDSDKRVKGDTSTSTASSTSNATVSDC</sequence>
<keyword evidence="5 9" id="KW-0547">Nucleotide-binding</keyword>
<keyword evidence="4" id="KW-0677">Repeat</keyword>
<gene>
    <name evidence="14" type="ORF">Prudu_000517</name>
</gene>
<keyword evidence="3" id="KW-0732">Signal</keyword>
<keyword evidence="11" id="KW-0812">Transmembrane</keyword>
<dbReference type="GO" id="GO:0005524">
    <property type="term" value="F:ATP binding"/>
    <property type="evidence" value="ECO:0007669"/>
    <property type="project" value="UniProtKB-UniRule"/>
</dbReference>
<dbReference type="GO" id="GO:0004674">
    <property type="term" value="F:protein serine/threonine kinase activity"/>
    <property type="evidence" value="ECO:0007669"/>
    <property type="project" value="UniProtKB-KW"/>
</dbReference>
<dbReference type="InterPro" id="IPR001245">
    <property type="entry name" value="Ser-Thr/Tyr_kinase_cat_dom"/>
</dbReference>
<feature type="region of interest" description="Disordered" evidence="10">
    <location>
        <begin position="641"/>
        <end position="663"/>
    </location>
</feature>
<evidence type="ECO:0000256" key="11">
    <source>
        <dbReference type="SAM" id="Phobius"/>
    </source>
</evidence>
<dbReference type="Pfam" id="PF07714">
    <property type="entry name" value="PK_Tyr_Ser-Thr"/>
    <property type="match status" value="1"/>
</dbReference>
<feature type="binding site" evidence="9">
    <location>
        <position position="381"/>
    </location>
    <ligand>
        <name>ATP</name>
        <dbReference type="ChEBI" id="CHEBI:30616"/>
    </ligand>
</feature>
<dbReference type="Gene3D" id="3.30.200.20">
    <property type="entry name" value="Phosphorylase Kinase, domain 1"/>
    <property type="match status" value="1"/>
</dbReference>
<evidence type="ECO:0000256" key="1">
    <source>
        <dbReference type="ARBA" id="ARBA00022527"/>
    </source>
</evidence>
<name>A0A4Y1QLE1_PRUDU</name>
<evidence type="ECO:0000256" key="7">
    <source>
        <dbReference type="ARBA" id="ARBA00022840"/>
    </source>
</evidence>
<keyword evidence="7 9" id="KW-0067">ATP-binding</keyword>
<dbReference type="FunFam" id="3.30.430.20:FF:000017">
    <property type="entry name" value="Cysteine-rich receptor-like protein kinase 2"/>
    <property type="match status" value="1"/>
</dbReference>